<evidence type="ECO:0000313" key="2">
    <source>
        <dbReference type="Proteomes" id="UP000198287"/>
    </source>
</evidence>
<gene>
    <name evidence="1" type="ORF">Fcan01_27532</name>
</gene>
<dbReference type="EMBL" id="LNIX01000053">
    <property type="protein sequence ID" value="OXA37740.1"/>
    <property type="molecule type" value="Genomic_DNA"/>
</dbReference>
<organism evidence="1 2">
    <name type="scientific">Folsomia candida</name>
    <name type="common">Springtail</name>
    <dbReference type="NCBI Taxonomy" id="158441"/>
    <lineage>
        <taxon>Eukaryota</taxon>
        <taxon>Metazoa</taxon>
        <taxon>Ecdysozoa</taxon>
        <taxon>Arthropoda</taxon>
        <taxon>Hexapoda</taxon>
        <taxon>Collembola</taxon>
        <taxon>Entomobryomorpha</taxon>
        <taxon>Isotomoidea</taxon>
        <taxon>Isotomidae</taxon>
        <taxon>Proisotominae</taxon>
        <taxon>Folsomia</taxon>
    </lineage>
</organism>
<evidence type="ECO:0000313" key="1">
    <source>
        <dbReference type="EMBL" id="OXA37740.1"/>
    </source>
</evidence>
<sequence>MRKSIVGKRRIQQLARHETLNISSVQIDNSTKTSETKDIPYSESVAFLSELDIICNDHDGIGQDPEFNFNYWEVDSSDSESESGCDDEYDDLSELKMWATNTNVSQHQFTSLLKILKLHSCFNNFPSDCRSLVPVSKFSNVKSIEGGEYVHLGLKNAVLELNPCEGQILKLQVSVDGLPVYKSTNSSFWPILGYFADISCAPFVIGLFFGKQKPQNVNEYLREFVDEFIQVKAELSAVNISMHINCFVCDVPAKSLIKFSKGHAGYFG</sequence>
<comment type="caution">
    <text evidence="1">The sequence shown here is derived from an EMBL/GenBank/DDBJ whole genome shotgun (WGS) entry which is preliminary data.</text>
</comment>
<dbReference type="Proteomes" id="UP000198287">
    <property type="component" value="Unassembled WGS sequence"/>
</dbReference>
<accession>A0A226CY72</accession>
<dbReference type="PANTHER" id="PTHR33053:SF24">
    <property type="entry name" value="TRANSPOSASE DOMAIN-CONTAINING PROTEIN"/>
    <property type="match status" value="1"/>
</dbReference>
<keyword evidence="2" id="KW-1185">Reference proteome</keyword>
<name>A0A226CY72_FOLCA</name>
<proteinExistence type="predicted"/>
<protein>
    <submittedName>
        <fullName evidence="1">Uncharacterized protein</fullName>
    </submittedName>
</protein>
<dbReference type="PANTHER" id="PTHR33053">
    <property type="entry name" value="PROTEIN, PUTATIVE-RELATED"/>
    <property type="match status" value="1"/>
</dbReference>
<dbReference type="OMA" id="ISMHINC"/>
<dbReference type="AlphaFoldDB" id="A0A226CY72"/>
<reference evidence="1 2" key="1">
    <citation type="submission" date="2015-12" db="EMBL/GenBank/DDBJ databases">
        <title>The genome of Folsomia candida.</title>
        <authorList>
            <person name="Faddeeva A."/>
            <person name="Derks M.F."/>
            <person name="Anvar Y."/>
            <person name="Smit S."/>
            <person name="Van Straalen N."/>
            <person name="Roelofs D."/>
        </authorList>
    </citation>
    <scope>NUCLEOTIDE SEQUENCE [LARGE SCALE GENOMIC DNA]</scope>
    <source>
        <strain evidence="1 2">VU population</strain>
        <tissue evidence="1">Whole body</tissue>
    </source>
</reference>